<feature type="active site" evidence="13">
    <location>
        <position position="625"/>
    </location>
</feature>
<dbReference type="GO" id="GO:0006099">
    <property type="term" value="P:tricarboxylic acid cycle"/>
    <property type="evidence" value="ECO:0007669"/>
    <property type="project" value="InterPro"/>
</dbReference>
<evidence type="ECO:0000256" key="2">
    <source>
        <dbReference type="ARBA" id="ARBA00004496"/>
    </source>
</evidence>
<protein>
    <recommendedName>
        <fullName evidence="5">phosphoenolpyruvate carboxylase</fullName>
        <ecNumber evidence="5">4.1.1.31</ecNumber>
    </recommendedName>
</protein>
<dbReference type="InterPro" id="IPR018129">
    <property type="entry name" value="PEP_COase_Lys_AS"/>
</dbReference>
<dbReference type="GO" id="GO:0008964">
    <property type="term" value="F:phosphoenolpyruvate carboxylase activity"/>
    <property type="evidence" value="ECO:0007669"/>
    <property type="project" value="UniProtKB-EC"/>
</dbReference>
<dbReference type="Proteomes" id="UP000306102">
    <property type="component" value="Unassembled WGS sequence"/>
</dbReference>
<evidence type="ECO:0000256" key="9">
    <source>
        <dbReference type="ARBA" id="ARBA00023239"/>
    </source>
</evidence>
<dbReference type="PROSITE" id="PS00781">
    <property type="entry name" value="PEPCASE_1"/>
    <property type="match status" value="1"/>
</dbReference>
<proteinExistence type="inferred from homology"/>
<comment type="catalytic activity">
    <reaction evidence="11">
        <text>oxaloacetate + phosphate = phosphoenolpyruvate + hydrogencarbonate</text>
        <dbReference type="Rhea" id="RHEA:28370"/>
        <dbReference type="ChEBI" id="CHEBI:16452"/>
        <dbReference type="ChEBI" id="CHEBI:17544"/>
        <dbReference type="ChEBI" id="CHEBI:43474"/>
        <dbReference type="ChEBI" id="CHEBI:58702"/>
        <dbReference type="EC" id="4.1.1.31"/>
    </reaction>
</comment>
<comment type="subcellular location">
    <subcellularLocation>
        <location evidence="2">Cytoplasm</location>
    </subcellularLocation>
</comment>
<dbReference type="PANTHER" id="PTHR30523:SF33">
    <property type="entry name" value="PHOSPHOENOLPYRUVATE CARBOXYLASE 3"/>
    <property type="match status" value="1"/>
</dbReference>
<keyword evidence="9" id="KW-0456">Lyase</keyword>
<dbReference type="EMBL" id="SDRB02002723">
    <property type="protein sequence ID" value="THG19020.1"/>
    <property type="molecule type" value="Genomic_DNA"/>
</dbReference>
<dbReference type="EC" id="4.1.1.31" evidence="5"/>
<reference evidence="14 15" key="1">
    <citation type="journal article" date="2018" name="Proc. Natl. Acad. Sci. U.S.A.">
        <title>Draft genome sequence of Camellia sinensis var. sinensis provides insights into the evolution of the tea genome and tea quality.</title>
        <authorList>
            <person name="Wei C."/>
            <person name="Yang H."/>
            <person name="Wang S."/>
            <person name="Zhao J."/>
            <person name="Liu C."/>
            <person name="Gao L."/>
            <person name="Xia E."/>
            <person name="Lu Y."/>
            <person name="Tai Y."/>
            <person name="She G."/>
            <person name="Sun J."/>
            <person name="Cao H."/>
            <person name="Tong W."/>
            <person name="Gao Q."/>
            <person name="Li Y."/>
            <person name="Deng W."/>
            <person name="Jiang X."/>
            <person name="Wang W."/>
            <person name="Chen Q."/>
            <person name="Zhang S."/>
            <person name="Li H."/>
            <person name="Wu J."/>
            <person name="Wang P."/>
            <person name="Li P."/>
            <person name="Shi C."/>
            <person name="Zheng F."/>
            <person name="Jian J."/>
            <person name="Huang B."/>
            <person name="Shan D."/>
            <person name="Shi M."/>
            <person name="Fang C."/>
            <person name="Yue Y."/>
            <person name="Li F."/>
            <person name="Li D."/>
            <person name="Wei S."/>
            <person name="Han B."/>
            <person name="Jiang C."/>
            <person name="Yin Y."/>
            <person name="Xia T."/>
            <person name="Zhang Z."/>
            <person name="Bennetzen J.L."/>
            <person name="Zhao S."/>
            <person name="Wan X."/>
        </authorList>
    </citation>
    <scope>NUCLEOTIDE SEQUENCE [LARGE SCALE GENOMIC DNA]</scope>
    <source>
        <strain evidence="15">cv. Shuchazao</strain>
        <tissue evidence="14">Leaf</tissue>
    </source>
</reference>
<dbReference type="InterPro" id="IPR015813">
    <property type="entry name" value="Pyrv/PenolPyrv_kinase-like_dom"/>
</dbReference>
<dbReference type="Gene3D" id="1.20.1440.90">
    <property type="entry name" value="Phosphoenolpyruvate/pyruvate domain"/>
    <property type="match status" value="1"/>
</dbReference>
<dbReference type="SUPFAM" id="SSF51621">
    <property type="entry name" value="Phosphoenolpyruvate/pyruvate domain"/>
    <property type="match status" value="1"/>
</dbReference>
<dbReference type="InterPro" id="IPR022805">
    <property type="entry name" value="PEP_COase_bac/pln-type"/>
</dbReference>
<dbReference type="PRINTS" id="PR00150">
    <property type="entry name" value="PEPCARBXLASE"/>
</dbReference>
<dbReference type="InterPro" id="IPR033129">
    <property type="entry name" value="PEPCASE_His_AS"/>
</dbReference>
<keyword evidence="8" id="KW-0460">Magnesium</keyword>
<dbReference type="Pfam" id="PF00311">
    <property type="entry name" value="PEPcase"/>
    <property type="match status" value="2"/>
</dbReference>
<dbReference type="STRING" id="542762.A0A4S4EQH4"/>
<dbReference type="AlphaFoldDB" id="A0A4S4EQH4"/>
<evidence type="ECO:0000313" key="14">
    <source>
        <dbReference type="EMBL" id="THG19020.1"/>
    </source>
</evidence>
<evidence type="ECO:0000256" key="6">
    <source>
        <dbReference type="ARBA" id="ARBA00022490"/>
    </source>
</evidence>
<sequence>MANRSIEKMASIDAQLRALVPGKVSEDDKLVEYDALLLDRFLDILQDLHGEDLKETVQECYELCAEYEGKHDTKKMDELGSVLTSLDPGDSIVIAKSFSHMLNLANLAEEVQIACRRRIKLKKGDFADENSAATESDIEETLKRLVGELKKSPEEVFDALKNQTVDLVFTAHPTQSVRRSLLQKHGRIRNCLTQLYAKDITPDDKQELDEALQREIQAAFRTRRDCWKRRWPHTSCYIAGMSYFHETIWKGVPKFLRRVDTALKNIGINERVPYNAPLIQFSSWMGGDRDAFETRFLSLSLSHLLLNICLASNAGNPRVTPEVTRDVCLLARMMAANLYYSQIEDLMFELSMWRCSDELRVRAEELHRSSKRDAKHYIEFWKQVPPSEPYRVILSDVRDKLYQTRERSRHLLAHDISDIPEEGTFTNIEQFLEPLELCYRSLCACGDRPIADGTLLDFLRQVSTFGLSLVRLDIRQESDRHTDVMDAITKHLEIGSYREWSEERRQEWLLSELSGKRPLFGPDLPKTEEIADVLDTFHVLAELPADCFGAYIISMATSPSDVLAVELLQRECKVKQPLRVVPLFEKLDDLEAAPAAVARLFSIDWYKNRINGKQEVMIGYSDSGKDAGRFSAAWQLYKAQEELINVAKKYGVKLTMFHGRGGTVGRGGGPTHLAILSQPPETIHGSLRVTVQGEVIEQSFGEEHLCFRTLQRFTAATLEHGMHPPVSPKPEWRALMDEIAVVATEEYRSIVFNEPRFVEYFRLATPELEYGRMNIGSRPSKRKPSGGIESLRAIPWIFAWTQTRFHLPVWLGFGAAFKYAIKKDIKNLHMLQEMYNAWPFFRVTIDLVEMVFAKGDPGIATLYDKLLVSEDLWPFGERLRTNYEETKALLLQIAAHKDLLEGDPYLKQRLRLRDSYITTLNVLQAYTLKRIRDPNYHVKLRPHISKEYSETGKSAAEISKLNTSNSAAELVKLNPTSEYAPGLEDTLILTMKGIAAGLQNTG</sequence>
<keyword evidence="15" id="KW-1185">Reference proteome</keyword>
<dbReference type="FunFam" id="1.20.1440.90:FF:000001">
    <property type="entry name" value="Phosphoenolpyruvate carboxylase 1"/>
    <property type="match status" value="1"/>
</dbReference>
<dbReference type="InterPro" id="IPR021135">
    <property type="entry name" value="PEP_COase"/>
</dbReference>
<dbReference type="GO" id="GO:0048046">
    <property type="term" value="C:apoplast"/>
    <property type="evidence" value="ECO:0007669"/>
    <property type="project" value="TreeGrafter"/>
</dbReference>
<dbReference type="PANTHER" id="PTHR30523">
    <property type="entry name" value="PHOSPHOENOLPYRUVATE CARBOXYLASE"/>
    <property type="match status" value="1"/>
</dbReference>
<keyword evidence="7" id="KW-0597">Phosphoprotein</keyword>
<comment type="similarity">
    <text evidence="3">Belongs to the PEPCase type 1 family.</text>
</comment>
<dbReference type="PROSITE" id="PS00393">
    <property type="entry name" value="PEPCASE_2"/>
    <property type="match status" value="1"/>
</dbReference>
<evidence type="ECO:0000256" key="5">
    <source>
        <dbReference type="ARBA" id="ARBA00012305"/>
    </source>
</evidence>
<evidence type="ECO:0000256" key="12">
    <source>
        <dbReference type="PROSITE-ProRule" id="PRU10111"/>
    </source>
</evidence>
<evidence type="ECO:0000313" key="15">
    <source>
        <dbReference type="Proteomes" id="UP000306102"/>
    </source>
</evidence>
<evidence type="ECO:0000256" key="8">
    <source>
        <dbReference type="ARBA" id="ARBA00022842"/>
    </source>
</evidence>
<evidence type="ECO:0000256" key="11">
    <source>
        <dbReference type="ARBA" id="ARBA00048995"/>
    </source>
</evidence>
<evidence type="ECO:0000256" key="4">
    <source>
        <dbReference type="ARBA" id="ARBA00011881"/>
    </source>
</evidence>
<comment type="subunit">
    <text evidence="4">Homotetramer.</text>
</comment>
<comment type="caution">
    <text evidence="14">The sequence shown here is derived from an EMBL/GenBank/DDBJ whole genome shotgun (WGS) entry which is preliminary data.</text>
</comment>
<dbReference type="GO" id="GO:0015977">
    <property type="term" value="P:carbon fixation"/>
    <property type="evidence" value="ECO:0007669"/>
    <property type="project" value="UniProtKB-KW"/>
</dbReference>
<evidence type="ECO:0000256" key="10">
    <source>
        <dbReference type="ARBA" id="ARBA00023300"/>
    </source>
</evidence>
<evidence type="ECO:0000256" key="1">
    <source>
        <dbReference type="ARBA" id="ARBA00001946"/>
    </source>
</evidence>
<evidence type="ECO:0000256" key="13">
    <source>
        <dbReference type="PROSITE-ProRule" id="PRU10112"/>
    </source>
</evidence>
<dbReference type="GO" id="GO:0048366">
    <property type="term" value="P:leaf development"/>
    <property type="evidence" value="ECO:0007669"/>
    <property type="project" value="TreeGrafter"/>
</dbReference>
<keyword evidence="6" id="KW-0963">Cytoplasm</keyword>
<organism evidence="14 15">
    <name type="scientific">Camellia sinensis var. sinensis</name>
    <name type="common">China tea</name>
    <dbReference type="NCBI Taxonomy" id="542762"/>
    <lineage>
        <taxon>Eukaryota</taxon>
        <taxon>Viridiplantae</taxon>
        <taxon>Streptophyta</taxon>
        <taxon>Embryophyta</taxon>
        <taxon>Tracheophyta</taxon>
        <taxon>Spermatophyta</taxon>
        <taxon>Magnoliopsida</taxon>
        <taxon>eudicotyledons</taxon>
        <taxon>Gunneridae</taxon>
        <taxon>Pentapetalae</taxon>
        <taxon>asterids</taxon>
        <taxon>Ericales</taxon>
        <taxon>Theaceae</taxon>
        <taxon>Camellia</taxon>
    </lineage>
</organism>
<gene>
    <name evidence="14" type="ORF">TEA_008758</name>
</gene>
<evidence type="ECO:0000256" key="7">
    <source>
        <dbReference type="ARBA" id="ARBA00022553"/>
    </source>
</evidence>
<keyword evidence="10" id="KW-0120">Carbon dioxide fixation</keyword>
<comment type="cofactor">
    <cofactor evidence="1">
        <name>Mg(2+)</name>
        <dbReference type="ChEBI" id="CHEBI:18420"/>
    </cofactor>
</comment>
<dbReference type="HAMAP" id="MF_00595">
    <property type="entry name" value="PEPcase_type1"/>
    <property type="match status" value="1"/>
</dbReference>
<feature type="active site" evidence="12">
    <location>
        <position position="172"/>
    </location>
</feature>
<dbReference type="GO" id="GO:0009507">
    <property type="term" value="C:chloroplast"/>
    <property type="evidence" value="ECO:0007669"/>
    <property type="project" value="TreeGrafter"/>
</dbReference>
<accession>A0A4S4EQH4</accession>
<name>A0A4S4EQH4_CAMSN</name>
<dbReference type="GO" id="GO:0005829">
    <property type="term" value="C:cytosol"/>
    <property type="evidence" value="ECO:0007669"/>
    <property type="project" value="TreeGrafter"/>
</dbReference>
<evidence type="ECO:0000256" key="3">
    <source>
        <dbReference type="ARBA" id="ARBA00008346"/>
    </source>
</evidence>